<evidence type="ECO:0000256" key="6">
    <source>
        <dbReference type="ARBA" id="ARBA00022825"/>
    </source>
</evidence>
<dbReference type="InterPro" id="IPR008268">
    <property type="entry name" value="Peptidase_S16_AS"/>
</dbReference>
<keyword evidence="2 10" id="KW-0963">Cytoplasm</keyword>
<dbReference type="STRING" id="1287727.SAMN05443999_103178"/>
<dbReference type="FunFam" id="1.20.5.5270:FF:000002">
    <property type="entry name" value="Lon protease homolog"/>
    <property type="match status" value="1"/>
</dbReference>
<sequence length="803" mass="88569">MQDPLNASYPVLPLRDIVVFPHMIVPLFVGREKSVRALEEVMADDKQILLSSQIDPSVDDPAEDGIFRVGVLANVLQLLKLPDGTVKVLVEGVARVRITEYLQNEDFFEARAEYLSEMPGDATTIQALLRTVSDEFARYAKVKKNIPDEALAAVTDSDEAAKLADLVAGHLGIDVGRKQELLETLSVSERLEKVYGLMQGEMSVLQVEKKIKTRVKSQMERTQREYYLNEQMKAIQKELGDGEDGEGEVAELEARIAATKLSKEAREKAEAELKKLKNMSPMSAEATVVRNYLDWMLSIPWGVKSRVKKDLHKAQEVLDADHYGLEKVKERIVEYLAVQQRSQKLKGPIMCLVGPPGVGKTSLGKSVARATGREFIRISLGGVRDESEIRGHRRTYIGSMPGKIIQALKKAKTTNPLILLDEIDKMGQDFRGDPASAMLEVLDPEQNNTFVDHYLEVEYDLSNVMFLTTANSYNMPGPLLDRMEIIPLAGYTEDEKREISKQHLIAKQIKNNGLKKGEFELTDAALTDMIRYYTREAGVRNLEREIAKLARKAVTRIIKGESKQIIVTPENLGDFLGVRKFKFGLAEESDQVGVVTGLAYTSVGGELLNIEALRLPGKGRMKTTGKLGDVMKESIDAASSYVRSIAPVIGVKPPRFEKWDIHVHVPEGATPKDGPSAGLAMVTSIVSVLTGIPIRKDIAMTGEVTLRGNALPIGGLKEKLLAALRGGIKTVLIPRENEKDLAEIPDNVKQGLTIIPVDHVRDVLKLALVREPEPVDWDEDAEEAAATEAALKSGDEGQGAVAH</sequence>
<evidence type="ECO:0000256" key="9">
    <source>
        <dbReference type="ARBA" id="ARBA00050665"/>
    </source>
</evidence>
<dbReference type="Gene3D" id="1.10.8.60">
    <property type="match status" value="1"/>
</dbReference>
<dbReference type="EC" id="3.4.21.53" evidence="10 11"/>
<evidence type="ECO:0000256" key="1">
    <source>
        <dbReference type="ARBA" id="ARBA00004496"/>
    </source>
</evidence>
<keyword evidence="7 10" id="KW-0067">ATP-binding</keyword>
<evidence type="ECO:0000256" key="14">
    <source>
        <dbReference type="PROSITE-ProRule" id="PRU01122"/>
    </source>
</evidence>
<comment type="subunit">
    <text evidence="10 11">Homohexamer. Organized in a ring with a central cavity.</text>
</comment>
<name>A0A1H7M1R6_9RHOB</name>
<evidence type="ECO:0000256" key="7">
    <source>
        <dbReference type="ARBA" id="ARBA00022840"/>
    </source>
</evidence>
<evidence type="ECO:0000256" key="3">
    <source>
        <dbReference type="ARBA" id="ARBA00022670"/>
    </source>
</evidence>
<dbReference type="Pfam" id="PF00004">
    <property type="entry name" value="AAA"/>
    <property type="match status" value="1"/>
</dbReference>
<evidence type="ECO:0000256" key="5">
    <source>
        <dbReference type="ARBA" id="ARBA00022801"/>
    </source>
</evidence>
<dbReference type="InterPro" id="IPR027065">
    <property type="entry name" value="Lon_Prtase"/>
</dbReference>
<dbReference type="PROSITE" id="PS51787">
    <property type="entry name" value="LON_N"/>
    <property type="match status" value="1"/>
</dbReference>
<feature type="compositionally biased region" description="Acidic residues" evidence="16">
    <location>
        <begin position="775"/>
        <end position="785"/>
    </location>
</feature>
<dbReference type="SUPFAM" id="SSF54211">
    <property type="entry name" value="Ribosomal protein S5 domain 2-like"/>
    <property type="match status" value="1"/>
</dbReference>
<keyword evidence="20" id="KW-1185">Reference proteome</keyword>
<keyword evidence="5 10" id="KW-0378">Hydrolase</keyword>
<feature type="binding site" evidence="10 13">
    <location>
        <begin position="354"/>
        <end position="361"/>
    </location>
    <ligand>
        <name>ATP</name>
        <dbReference type="ChEBI" id="CHEBI:30616"/>
    </ligand>
</feature>
<dbReference type="EMBL" id="FOAG01000003">
    <property type="protein sequence ID" value="SEL04928.1"/>
    <property type="molecule type" value="Genomic_DNA"/>
</dbReference>
<dbReference type="PROSITE" id="PS51786">
    <property type="entry name" value="LON_PROTEOLYTIC"/>
    <property type="match status" value="1"/>
</dbReference>
<evidence type="ECO:0000259" key="17">
    <source>
        <dbReference type="PROSITE" id="PS51786"/>
    </source>
</evidence>
<dbReference type="NCBIfam" id="NF008053">
    <property type="entry name" value="PRK10787.1"/>
    <property type="match status" value="1"/>
</dbReference>
<dbReference type="PANTHER" id="PTHR10046">
    <property type="entry name" value="ATP DEPENDENT LON PROTEASE FAMILY MEMBER"/>
    <property type="match status" value="1"/>
</dbReference>
<dbReference type="SUPFAM" id="SSF88697">
    <property type="entry name" value="PUA domain-like"/>
    <property type="match status" value="1"/>
</dbReference>
<dbReference type="RefSeq" id="WP_093033815.1">
    <property type="nucleotide sequence ID" value="NZ_FOAG01000003.1"/>
</dbReference>
<dbReference type="PROSITE" id="PS01046">
    <property type="entry name" value="LON_SER"/>
    <property type="match status" value="1"/>
</dbReference>
<comment type="subcellular location">
    <subcellularLocation>
        <location evidence="1 10 11">Cytoplasm</location>
    </subcellularLocation>
</comment>
<feature type="domain" description="Lon proteolytic" evidence="17">
    <location>
        <begin position="589"/>
        <end position="770"/>
    </location>
</feature>
<dbReference type="InterPro" id="IPR008269">
    <property type="entry name" value="Lon_proteolytic"/>
</dbReference>
<evidence type="ECO:0000256" key="2">
    <source>
        <dbReference type="ARBA" id="ARBA00022490"/>
    </source>
</evidence>
<dbReference type="GO" id="GO:0043565">
    <property type="term" value="F:sequence-specific DNA binding"/>
    <property type="evidence" value="ECO:0007669"/>
    <property type="project" value="UniProtKB-UniRule"/>
</dbReference>
<dbReference type="OrthoDB" id="9803599at2"/>
<comment type="similarity">
    <text evidence="10 11 14 15">Belongs to the peptidase S16 family.</text>
</comment>
<keyword evidence="4 10" id="KW-0547">Nucleotide-binding</keyword>
<evidence type="ECO:0000313" key="20">
    <source>
        <dbReference type="Proteomes" id="UP000199582"/>
    </source>
</evidence>
<dbReference type="SUPFAM" id="SSF52540">
    <property type="entry name" value="P-loop containing nucleoside triphosphate hydrolases"/>
    <property type="match status" value="1"/>
</dbReference>
<comment type="induction">
    <text evidence="10">By heat shock.</text>
</comment>
<dbReference type="InterPro" id="IPR046336">
    <property type="entry name" value="Lon_prtase_N_sf"/>
</dbReference>
<evidence type="ECO:0000256" key="13">
    <source>
        <dbReference type="PIRSR" id="PIRSR001174-2"/>
    </source>
</evidence>
<dbReference type="InterPro" id="IPR015947">
    <property type="entry name" value="PUA-like_sf"/>
</dbReference>
<dbReference type="GO" id="GO:0004252">
    <property type="term" value="F:serine-type endopeptidase activity"/>
    <property type="evidence" value="ECO:0007669"/>
    <property type="project" value="UniProtKB-UniRule"/>
</dbReference>
<dbReference type="Pfam" id="PF02190">
    <property type="entry name" value="LON_substr_bdg"/>
    <property type="match status" value="1"/>
</dbReference>
<dbReference type="CDD" id="cd19500">
    <property type="entry name" value="RecA-like_Lon"/>
    <property type="match status" value="1"/>
</dbReference>
<dbReference type="InterPro" id="IPR014721">
    <property type="entry name" value="Ribsml_uS5_D2-typ_fold_subgr"/>
</dbReference>
<keyword evidence="3 10" id="KW-0645">Protease</keyword>
<dbReference type="NCBIfam" id="TIGR00763">
    <property type="entry name" value="lon"/>
    <property type="match status" value="1"/>
</dbReference>
<evidence type="ECO:0000256" key="16">
    <source>
        <dbReference type="SAM" id="MobiDB-lite"/>
    </source>
</evidence>
<dbReference type="AlphaFoldDB" id="A0A1H7M1R6"/>
<dbReference type="Gene3D" id="1.20.5.5270">
    <property type="match status" value="1"/>
</dbReference>
<dbReference type="InterPro" id="IPR004815">
    <property type="entry name" value="Lon_bac/euk-typ"/>
</dbReference>
<dbReference type="InterPro" id="IPR003593">
    <property type="entry name" value="AAA+_ATPase"/>
</dbReference>
<dbReference type="InterPro" id="IPR003111">
    <property type="entry name" value="Lon_prtase_N"/>
</dbReference>
<feature type="region of interest" description="Disordered" evidence="16">
    <location>
        <begin position="775"/>
        <end position="803"/>
    </location>
</feature>
<evidence type="ECO:0000256" key="4">
    <source>
        <dbReference type="ARBA" id="ARBA00022741"/>
    </source>
</evidence>
<dbReference type="GO" id="GO:0006515">
    <property type="term" value="P:protein quality control for misfolded or incompletely synthesized proteins"/>
    <property type="evidence" value="ECO:0007669"/>
    <property type="project" value="UniProtKB-UniRule"/>
</dbReference>
<evidence type="ECO:0000256" key="12">
    <source>
        <dbReference type="PIRSR" id="PIRSR001174-1"/>
    </source>
</evidence>
<keyword evidence="8 10" id="KW-0346">Stress response</keyword>
<dbReference type="SMART" id="SM00464">
    <property type="entry name" value="LON"/>
    <property type="match status" value="1"/>
</dbReference>
<dbReference type="InterPro" id="IPR020568">
    <property type="entry name" value="Ribosomal_Su5_D2-typ_SF"/>
</dbReference>
<evidence type="ECO:0000256" key="11">
    <source>
        <dbReference type="PIRNR" id="PIRNR001174"/>
    </source>
</evidence>
<dbReference type="Pfam" id="PF05362">
    <property type="entry name" value="Lon_C"/>
    <property type="match status" value="1"/>
</dbReference>
<dbReference type="InterPro" id="IPR027417">
    <property type="entry name" value="P-loop_NTPase"/>
</dbReference>
<accession>A0A1H7M1R6</accession>
<proteinExistence type="evidence at transcript level"/>
<dbReference type="InterPro" id="IPR054594">
    <property type="entry name" value="Lon_lid"/>
</dbReference>
<dbReference type="Gene3D" id="3.30.230.10">
    <property type="match status" value="1"/>
</dbReference>
<protein>
    <recommendedName>
        <fullName evidence="10 11">Lon protease</fullName>
        <ecNumber evidence="10 11">3.4.21.53</ecNumber>
    </recommendedName>
    <alternativeName>
        <fullName evidence="10">ATP-dependent protease La</fullName>
    </alternativeName>
</protein>
<evidence type="ECO:0000313" key="19">
    <source>
        <dbReference type="EMBL" id="SEL04928.1"/>
    </source>
</evidence>
<dbReference type="GO" id="GO:0004176">
    <property type="term" value="F:ATP-dependent peptidase activity"/>
    <property type="evidence" value="ECO:0007669"/>
    <property type="project" value="UniProtKB-UniRule"/>
</dbReference>
<dbReference type="Gene3D" id="3.40.50.300">
    <property type="entry name" value="P-loop containing nucleotide triphosphate hydrolases"/>
    <property type="match status" value="1"/>
</dbReference>
<dbReference type="Pfam" id="PF22667">
    <property type="entry name" value="Lon_lid"/>
    <property type="match status" value="1"/>
</dbReference>
<dbReference type="Gene3D" id="1.20.58.1480">
    <property type="match status" value="1"/>
</dbReference>
<feature type="active site" evidence="10 12">
    <location>
        <position position="719"/>
    </location>
</feature>
<gene>
    <name evidence="10" type="primary">lon</name>
    <name evidence="19" type="ORF">SAMN05443999_103178</name>
</gene>
<dbReference type="PRINTS" id="PR00830">
    <property type="entry name" value="ENDOLAPTASE"/>
</dbReference>
<dbReference type="FunFam" id="3.40.50.300:FF:000021">
    <property type="entry name" value="Lon protease homolog"/>
    <property type="match status" value="1"/>
</dbReference>
<reference evidence="19 20" key="1">
    <citation type="submission" date="2016-10" db="EMBL/GenBank/DDBJ databases">
        <authorList>
            <person name="de Groot N.N."/>
        </authorList>
    </citation>
    <scope>NUCLEOTIDE SEQUENCE [LARGE SCALE GENOMIC DNA]</scope>
    <source>
        <strain evidence="19 20">DSM 100674</strain>
    </source>
</reference>
<comment type="function">
    <text evidence="10">ATP-dependent serine protease that mediates the selective degradation of mutant and abnormal proteins as well as certain short-lived regulatory proteins. Required for cellular homeostasis and for survival from DNA damage and developmental changes induced by stress. Degrades polypeptides processively to yield small peptide fragments that are 5 to 10 amino acids long. Binds to DNA in a double-stranded, site-specific manner.</text>
</comment>
<evidence type="ECO:0000256" key="8">
    <source>
        <dbReference type="ARBA" id="ARBA00023016"/>
    </source>
</evidence>
<dbReference type="GO" id="GO:0005737">
    <property type="term" value="C:cytoplasm"/>
    <property type="evidence" value="ECO:0007669"/>
    <property type="project" value="UniProtKB-SubCell"/>
</dbReference>
<feature type="domain" description="Lon N-terminal" evidence="18">
    <location>
        <begin position="9"/>
        <end position="202"/>
    </location>
</feature>
<dbReference type="GO" id="GO:0034605">
    <property type="term" value="P:cellular response to heat"/>
    <property type="evidence" value="ECO:0007669"/>
    <property type="project" value="UniProtKB-UniRule"/>
</dbReference>
<evidence type="ECO:0000256" key="15">
    <source>
        <dbReference type="RuleBase" id="RU000591"/>
    </source>
</evidence>
<dbReference type="GO" id="GO:0016887">
    <property type="term" value="F:ATP hydrolysis activity"/>
    <property type="evidence" value="ECO:0007669"/>
    <property type="project" value="UniProtKB-UniRule"/>
</dbReference>
<dbReference type="SMART" id="SM00382">
    <property type="entry name" value="AAA"/>
    <property type="match status" value="1"/>
</dbReference>
<dbReference type="HAMAP" id="MF_01973">
    <property type="entry name" value="lon_bact"/>
    <property type="match status" value="1"/>
</dbReference>
<dbReference type="InterPro" id="IPR027543">
    <property type="entry name" value="Lon_bac"/>
</dbReference>
<dbReference type="PIRSF" id="PIRSF001174">
    <property type="entry name" value="Lon_proteas"/>
    <property type="match status" value="1"/>
</dbReference>
<organism evidence="19 20">
    <name type="scientific">Roseovarius azorensis</name>
    <dbReference type="NCBI Taxonomy" id="1287727"/>
    <lineage>
        <taxon>Bacteria</taxon>
        <taxon>Pseudomonadati</taxon>
        <taxon>Pseudomonadota</taxon>
        <taxon>Alphaproteobacteria</taxon>
        <taxon>Rhodobacterales</taxon>
        <taxon>Roseobacteraceae</taxon>
        <taxon>Roseovarius</taxon>
    </lineage>
</organism>
<evidence type="ECO:0000256" key="10">
    <source>
        <dbReference type="HAMAP-Rule" id="MF_01973"/>
    </source>
</evidence>
<feature type="active site" evidence="10 12">
    <location>
        <position position="676"/>
    </location>
</feature>
<comment type="catalytic activity">
    <reaction evidence="9 10 11 14">
        <text>Hydrolysis of proteins in presence of ATP.</text>
        <dbReference type="EC" id="3.4.21.53"/>
    </reaction>
</comment>
<dbReference type="Proteomes" id="UP000199582">
    <property type="component" value="Unassembled WGS sequence"/>
</dbReference>
<dbReference type="InterPro" id="IPR003959">
    <property type="entry name" value="ATPase_AAA_core"/>
</dbReference>
<keyword evidence="6 10" id="KW-0720">Serine protease</keyword>
<evidence type="ECO:0000259" key="18">
    <source>
        <dbReference type="PROSITE" id="PS51787"/>
    </source>
</evidence>
<dbReference type="Gene3D" id="2.30.130.40">
    <property type="entry name" value="LON domain-like"/>
    <property type="match status" value="1"/>
</dbReference>
<dbReference type="GO" id="GO:0005524">
    <property type="term" value="F:ATP binding"/>
    <property type="evidence" value="ECO:0007669"/>
    <property type="project" value="UniProtKB-UniRule"/>
</dbReference>